<evidence type="ECO:0000259" key="2">
    <source>
        <dbReference type="Pfam" id="PF13976"/>
    </source>
</evidence>
<protein>
    <recommendedName>
        <fullName evidence="2">GAG-pre-integrase domain-containing protein</fullName>
    </recommendedName>
</protein>
<feature type="region of interest" description="Disordered" evidence="1">
    <location>
        <begin position="1"/>
        <end position="21"/>
    </location>
</feature>
<dbReference type="PANTHER" id="PTHR37610">
    <property type="entry name" value="CCHC-TYPE DOMAIN-CONTAINING PROTEIN"/>
    <property type="match status" value="1"/>
</dbReference>
<reference evidence="4" key="1">
    <citation type="journal article" date="2024" name="IScience">
        <title>Strigolactones Initiate the Formation of Haustorium-like Structures in Castilleja.</title>
        <authorList>
            <person name="Buerger M."/>
            <person name="Peterson D."/>
            <person name="Chory J."/>
        </authorList>
    </citation>
    <scope>NUCLEOTIDE SEQUENCE [LARGE SCALE GENOMIC DNA]</scope>
</reference>
<evidence type="ECO:0000256" key="1">
    <source>
        <dbReference type="SAM" id="MobiDB-lite"/>
    </source>
</evidence>
<feature type="domain" description="GAG-pre-integrase" evidence="2">
    <location>
        <begin position="529"/>
        <end position="586"/>
    </location>
</feature>
<dbReference type="InterPro" id="IPR036875">
    <property type="entry name" value="Znf_CCHC_sf"/>
</dbReference>
<sequence length="609" mass="68637">MNPSGSDTSGGTSGGDKTPTTITNEELSIQIAQILKSQINNYDRKISTFQNPPHIEPKLNDTNYSMWAQDIKIALVSRGKWHHISGIPEPPKPNEPEFTLWVQHDLQVLSWILESMQTDILGQFIEYPTSRDLWEGILETFRSGDDALQIYELNIQATHLYQGDKTIKKYYQRCQAIWHEIDRRDPYDIWTPADMNKYNTKMQTFRLYQFLHGADAKFDAVKRDFLKETPLPSVEMAYAVLRREAAIIIIINPPTRTDEIEVGLQSARKKQTAANGGKPWQSAKQSNPPHAANQNPDRSTLRCDHCQKMGHMKKGCFDLIGYPDWYDKNPKFIAKGVRRGTAAAASGGESQHIIGSAAEEEAELGFAGRTEQSEYQGNEKRGYNYSVNIGLKLARTADWNGGNWRRRSSGTAAPMEIDGKGGDQTLLSKVKEEENGPNNSKVDIGLSLIKMEFGPNIIKEVNGPSQMDGLATQNFGLSPIVEDDQDFDLFAKLQELNKIGPIDDPSPIEKGKNLLTKKIIGRGIERDELYYIEEMVSHGSSLISTSEKISPMWHCRLGHPSSYYFNILFPKLKVVEHYDSCTLAKSHCKVFRPNITRVSKVFDLVHSDA</sequence>
<accession>A0ABD3BYP2</accession>
<dbReference type="Pfam" id="PF13976">
    <property type="entry name" value="gag_pre-integrs"/>
    <property type="match status" value="1"/>
</dbReference>
<feature type="compositionally biased region" description="Polar residues" evidence="1">
    <location>
        <begin position="282"/>
        <end position="298"/>
    </location>
</feature>
<dbReference type="InterPro" id="IPR025724">
    <property type="entry name" value="GAG-pre-integrase_dom"/>
</dbReference>
<name>A0ABD3BYP2_9LAMI</name>
<evidence type="ECO:0000313" key="3">
    <source>
        <dbReference type="EMBL" id="KAL3621775.1"/>
    </source>
</evidence>
<dbReference type="Proteomes" id="UP001632038">
    <property type="component" value="Unassembled WGS sequence"/>
</dbReference>
<feature type="region of interest" description="Disordered" evidence="1">
    <location>
        <begin position="269"/>
        <end position="299"/>
    </location>
</feature>
<dbReference type="PANTHER" id="PTHR37610:SF38">
    <property type="entry name" value="RETROTRANSPOSON COPIA-LIKE N-TERMINAL DOMAIN-CONTAINING PROTEIN"/>
    <property type="match status" value="1"/>
</dbReference>
<keyword evidence="4" id="KW-1185">Reference proteome</keyword>
<dbReference type="Pfam" id="PF14223">
    <property type="entry name" value="Retrotran_gag_2"/>
    <property type="match status" value="1"/>
</dbReference>
<gene>
    <name evidence="3" type="ORF">CASFOL_034435</name>
</gene>
<proteinExistence type="predicted"/>
<dbReference type="SUPFAM" id="SSF57756">
    <property type="entry name" value="Retrovirus zinc finger-like domains"/>
    <property type="match status" value="1"/>
</dbReference>
<dbReference type="EMBL" id="JAVIJP010000063">
    <property type="protein sequence ID" value="KAL3621775.1"/>
    <property type="molecule type" value="Genomic_DNA"/>
</dbReference>
<dbReference type="AlphaFoldDB" id="A0ABD3BYP2"/>
<comment type="caution">
    <text evidence="3">The sequence shown here is derived from an EMBL/GenBank/DDBJ whole genome shotgun (WGS) entry which is preliminary data.</text>
</comment>
<evidence type="ECO:0000313" key="4">
    <source>
        <dbReference type="Proteomes" id="UP001632038"/>
    </source>
</evidence>
<organism evidence="3 4">
    <name type="scientific">Castilleja foliolosa</name>
    <dbReference type="NCBI Taxonomy" id="1961234"/>
    <lineage>
        <taxon>Eukaryota</taxon>
        <taxon>Viridiplantae</taxon>
        <taxon>Streptophyta</taxon>
        <taxon>Embryophyta</taxon>
        <taxon>Tracheophyta</taxon>
        <taxon>Spermatophyta</taxon>
        <taxon>Magnoliopsida</taxon>
        <taxon>eudicotyledons</taxon>
        <taxon>Gunneridae</taxon>
        <taxon>Pentapetalae</taxon>
        <taxon>asterids</taxon>
        <taxon>lamiids</taxon>
        <taxon>Lamiales</taxon>
        <taxon>Orobanchaceae</taxon>
        <taxon>Pedicularideae</taxon>
        <taxon>Castillejinae</taxon>
        <taxon>Castilleja</taxon>
    </lineage>
</organism>